<reference evidence="3" key="1">
    <citation type="journal article" date="2011" name="Genome Biol.">
        <title>Comparative genomics of the social amoebae Dictyostelium discoideum and Dictyostelium purpureum.</title>
        <authorList>
            <consortium name="US DOE Joint Genome Institute (JGI-PGF)"/>
            <person name="Sucgang R."/>
            <person name="Kuo A."/>
            <person name="Tian X."/>
            <person name="Salerno W."/>
            <person name="Parikh A."/>
            <person name="Feasley C.L."/>
            <person name="Dalin E."/>
            <person name="Tu H."/>
            <person name="Huang E."/>
            <person name="Barry K."/>
            <person name="Lindquist E."/>
            <person name="Shapiro H."/>
            <person name="Bruce D."/>
            <person name="Schmutz J."/>
            <person name="Salamov A."/>
            <person name="Fey P."/>
            <person name="Gaudet P."/>
            <person name="Anjard C."/>
            <person name="Babu M.M."/>
            <person name="Basu S."/>
            <person name="Bushmanova Y."/>
            <person name="van der Wel H."/>
            <person name="Katoh-Kurasawa M."/>
            <person name="Dinh C."/>
            <person name="Coutinho P.M."/>
            <person name="Saito T."/>
            <person name="Elias M."/>
            <person name="Schaap P."/>
            <person name="Kay R.R."/>
            <person name="Henrissat B."/>
            <person name="Eichinger L."/>
            <person name="Rivero F."/>
            <person name="Putnam N.H."/>
            <person name="West C.M."/>
            <person name="Loomis W.F."/>
            <person name="Chisholm R.L."/>
            <person name="Shaulsky G."/>
            <person name="Strassmann J.E."/>
            <person name="Queller D.C."/>
            <person name="Kuspa A."/>
            <person name="Grigoriev I.V."/>
        </authorList>
    </citation>
    <scope>NUCLEOTIDE SEQUENCE [LARGE SCALE GENOMIC DNA]</scope>
    <source>
        <strain evidence="3">QSDP1</strain>
    </source>
</reference>
<dbReference type="VEuPathDB" id="AmoebaDB:DICPUDRAFT_77401"/>
<proteinExistence type="predicted"/>
<dbReference type="AlphaFoldDB" id="F0ZGH9"/>
<protein>
    <submittedName>
        <fullName evidence="2">Uncharacterized protein</fullName>
    </submittedName>
</protein>
<evidence type="ECO:0000313" key="2">
    <source>
        <dbReference type="EMBL" id="EGC36959.1"/>
    </source>
</evidence>
<dbReference type="PANTHER" id="PTHR32142:SF51">
    <property type="entry name" value="ANKYRIN REPEAT PROTEIN"/>
    <property type="match status" value="1"/>
</dbReference>
<dbReference type="RefSeq" id="XP_003286527.1">
    <property type="nucleotide sequence ID" value="XM_003286479.1"/>
</dbReference>
<keyword evidence="3" id="KW-1185">Reference proteome</keyword>
<gene>
    <name evidence="2" type="ORF">DICPUDRAFT_77401</name>
</gene>
<name>F0ZGH9_DICPU</name>
<feature type="region of interest" description="Disordered" evidence="1">
    <location>
        <begin position="767"/>
        <end position="786"/>
    </location>
</feature>
<dbReference type="InParanoid" id="F0ZGH9"/>
<evidence type="ECO:0000256" key="1">
    <source>
        <dbReference type="SAM" id="MobiDB-lite"/>
    </source>
</evidence>
<dbReference type="KEGG" id="dpp:DICPUDRAFT_77401"/>
<dbReference type="PANTHER" id="PTHR32142">
    <property type="entry name" value="B BOX-TYPE DOMAIN-CONTAINING PROTEIN-RELATED"/>
    <property type="match status" value="1"/>
</dbReference>
<dbReference type="Proteomes" id="UP000001064">
    <property type="component" value="Unassembled WGS sequence"/>
</dbReference>
<sequence length="1197" mass="140503">MNDKLFFSVWRNIFLQRHILYFIKNQFIDFSEAHLSNRKPYDQIQSLTWMLEKRLYNIIKDKIKSGSILIINTASIDYLIKNCTDYDTFKILFEEKKSQIECVNLIKRSIELDSVFSLGTFLNLYENEENQENEEKEEKDIMSTDQDLLNFRLNEKENINIWMMNFALESSKINVAEYLLVNRPVPPPEKPGLLFRGAKFLSKFDASSKPDQVLSFLIEKMGVSLDLVVQNTKLPSMLPSIYGITKLKTMEYRLAFLRNKYLKISSNSQNFHHIDSLKDIEKNSLPLDFLTYSLLFKYHKKGKQYYDRFIKYLSEISPEETTIEKILDDHKSNCINQYINYYFKKNQLDKIEPLLTHSDTLVLLFSLSLKNFSIEGLNLFSKATNTAIPVPRSYLERSTPLFTMKDIQIRTESEVVEFISFIADKNDIGISWVSVFQIFQQFYPIELFDKVKSIFIKKLNKTFLQFVTDFSNNQFFDFFKNFFFASEHKNNRIDTDYIDLFFQVSLLSNKHRYKVLFNNINGDKIQDPSESIRVIEFLIDKHCQGNKRIFSSFLGLFDIIVDNLSPQNLDSPEEIIKYYNFLKTEKIQSFISQYNLELLKSAENRSLENLYFLNLLEILLFNRTITTKFPSYTSAFNRLCYIKNNYGLSNILKNNGSSDGLDHSINLDTIVSIFKSIKNLNNSSVSKLYNSLSAILNSNISFNQKITEIVTYLFSNQYFKNFDLRFAIKWLDHLTNKLYMDENQVLAIVKSIYNSIHLLYNKTRKSDSNHMEKIQKNPQQGASAEEDYDDELDLLKENQILLPILPEINNEEEEGENFTIQQFVQQIQPPTVQSLLPEQNSIEQNIAKLQIFLSNLTRKIISLNLFSTFKYLFENGLYSPKKFGDALTEYMNIRIPKQVTVQTNSELTIKIRSGNFHNLECDLDKIKKPNGYLSFYVLRPTYDMLLSNATVEQFDYMHRLIFSTMVNPSKLLFDIVYKNRFDLFEHFSEKMDYSSAILDFKTFNFIINNGEVYFLELLIKKFNQIFKEPESKIRLPSQIFKNSLLSGHIEITKLILKHFPQSKDFNVNKQLTNSIIQMGKSSSIKFLFENNLLINLDYLLKSNSLTTCNGIWKIDISEFFVSLINKIILKQQNNNNYNNSNNKKSLDNNLEITTLKRIYKKRNNLIMNSLATDLTQQSTGEQPSKRQRVKINNELKF</sequence>
<organism evidence="2 3">
    <name type="scientific">Dictyostelium purpureum</name>
    <name type="common">Slime mold</name>
    <dbReference type="NCBI Taxonomy" id="5786"/>
    <lineage>
        <taxon>Eukaryota</taxon>
        <taxon>Amoebozoa</taxon>
        <taxon>Evosea</taxon>
        <taxon>Eumycetozoa</taxon>
        <taxon>Dictyostelia</taxon>
        <taxon>Dictyosteliales</taxon>
        <taxon>Dictyosteliaceae</taxon>
        <taxon>Dictyostelium</taxon>
    </lineage>
</organism>
<evidence type="ECO:0000313" key="3">
    <source>
        <dbReference type="Proteomes" id="UP000001064"/>
    </source>
</evidence>
<dbReference type="EMBL" id="GL871012">
    <property type="protein sequence ID" value="EGC36959.1"/>
    <property type="molecule type" value="Genomic_DNA"/>
</dbReference>
<accession>F0ZGH9</accession>
<dbReference type="GeneID" id="10503921"/>